<name>A0ABP8MBT5_9BACT</name>
<accession>A0ABP8MBT5</accession>
<keyword evidence="3" id="KW-1185">Reference proteome</keyword>
<protein>
    <submittedName>
        <fullName evidence="2">Uncharacterized protein</fullName>
    </submittedName>
</protein>
<reference evidence="3" key="1">
    <citation type="journal article" date="2019" name="Int. J. Syst. Evol. Microbiol.">
        <title>The Global Catalogue of Microorganisms (GCM) 10K type strain sequencing project: providing services to taxonomists for standard genome sequencing and annotation.</title>
        <authorList>
            <consortium name="The Broad Institute Genomics Platform"/>
            <consortium name="The Broad Institute Genome Sequencing Center for Infectious Disease"/>
            <person name="Wu L."/>
            <person name="Ma J."/>
        </authorList>
    </citation>
    <scope>NUCLEOTIDE SEQUENCE [LARGE SCALE GENOMIC DNA]</scope>
    <source>
        <strain evidence="3">JCM 17759</strain>
    </source>
</reference>
<feature type="region of interest" description="Disordered" evidence="1">
    <location>
        <begin position="1"/>
        <end position="28"/>
    </location>
</feature>
<dbReference type="Proteomes" id="UP001500840">
    <property type="component" value="Unassembled WGS sequence"/>
</dbReference>
<proteinExistence type="predicted"/>
<evidence type="ECO:0000256" key="1">
    <source>
        <dbReference type="SAM" id="MobiDB-lite"/>
    </source>
</evidence>
<evidence type="ECO:0000313" key="3">
    <source>
        <dbReference type="Proteomes" id="UP001500840"/>
    </source>
</evidence>
<comment type="caution">
    <text evidence="2">The sequence shown here is derived from an EMBL/GenBank/DDBJ whole genome shotgun (WGS) entry which is preliminary data.</text>
</comment>
<dbReference type="EMBL" id="BAABGA010000016">
    <property type="protein sequence ID" value="GAA4448088.1"/>
    <property type="molecule type" value="Genomic_DNA"/>
</dbReference>
<organism evidence="2 3">
    <name type="scientific">Novipirellula rosea</name>
    <dbReference type="NCBI Taxonomy" id="1031540"/>
    <lineage>
        <taxon>Bacteria</taxon>
        <taxon>Pseudomonadati</taxon>
        <taxon>Planctomycetota</taxon>
        <taxon>Planctomycetia</taxon>
        <taxon>Pirellulales</taxon>
        <taxon>Pirellulaceae</taxon>
        <taxon>Novipirellula</taxon>
    </lineage>
</organism>
<evidence type="ECO:0000313" key="2">
    <source>
        <dbReference type="EMBL" id="GAA4448088.1"/>
    </source>
</evidence>
<sequence length="68" mass="7637">MLAHPPKSGKHIQHGTQQNRDDETHDPQAISAMTACHFVSKQCVLYLPAIRLCLEPRGVYELTLRAGR</sequence>
<gene>
    <name evidence="2" type="ORF">GCM10023156_10790</name>
</gene>